<sequence>MDRSVIRERMRKKQRQIRRRKIIKLVTYVVAMVLAVIFVIRGVIFPIVSRIGGKSTGESQQVQADAEQTADPTAAQRQPLKGQSDLTKVSTLTPGWHEDDNGRWYQNADGTYYTGGFAEIDGVTYAFDDNGYMQTGWVTKGSQDYYFNDDGSYNASEKRPMIALTFDDGPGEYTSELLDCLEENNAHATFFMLGQNVQNYQDDVKRMLELGCEIGNHSWDHANMYELSLDSVVKEFNDADQALIDACGQASTVVRAPYGNANEDIMNAVGKPFFMWSLDSLDWKYKDVDLDYKSIMQDNSSVIKDGTIILMHDIHEPSVKAAERIIPELINMGFKLVTVSEMAEAKNVTLQNASYNNFWQDILDQGLVPGYAGNSTSDADTSDGTEDSSDGSEDGSGSDGSEDYSDGSEDGSNSSE</sequence>
<evidence type="ECO:0000256" key="3">
    <source>
        <dbReference type="ARBA" id="ARBA00022801"/>
    </source>
</evidence>
<comment type="caution">
    <text evidence="8">The sequence shown here is derived from an EMBL/GenBank/DDBJ whole genome shotgun (WGS) entry which is preliminary data.</text>
</comment>
<feature type="region of interest" description="Disordered" evidence="5">
    <location>
        <begin position="370"/>
        <end position="416"/>
    </location>
</feature>
<gene>
    <name evidence="8" type="ORF">AAAX94_10425</name>
</gene>
<dbReference type="InterPro" id="IPR050248">
    <property type="entry name" value="Polysacc_deacetylase_ArnD"/>
</dbReference>
<evidence type="ECO:0000256" key="5">
    <source>
        <dbReference type="SAM" id="MobiDB-lite"/>
    </source>
</evidence>
<feature type="region of interest" description="Disordered" evidence="5">
    <location>
        <begin position="59"/>
        <end position="84"/>
    </location>
</feature>
<feature type="transmembrane region" description="Helical" evidence="6">
    <location>
        <begin position="21"/>
        <end position="44"/>
    </location>
</feature>
<evidence type="ECO:0000313" key="8">
    <source>
        <dbReference type="EMBL" id="MEQ2413428.1"/>
    </source>
</evidence>
<evidence type="ECO:0000256" key="6">
    <source>
        <dbReference type="SAM" id="Phobius"/>
    </source>
</evidence>
<feature type="compositionally biased region" description="Acidic residues" evidence="5">
    <location>
        <begin position="380"/>
        <end position="393"/>
    </location>
</feature>
<organism evidence="8 9">
    <name type="scientific">Blautia acetigignens</name>
    <dbReference type="NCBI Taxonomy" id="2981783"/>
    <lineage>
        <taxon>Bacteria</taxon>
        <taxon>Bacillati</taxon>
        <taxon>Bacillota</taxon>
        <taxon>Clostridia</taxon>
        <taxon>Lachnospirales</taxon>
        <taxon>Lachnospiraceae</taxon>
        <taxon>Blautia</taxon>
    </lineage>
</organism>
<keyword evidence="2" id="KW-0677">Repeat</keyword>
<keyword evidence="6" id="KW-0472">Membrane</keyword>
<dbReference type="InterPro" id="IPR018337">
    <property type="entry name" value="Cell_wall/Cho-bd_repeat"/>
</dbReference>
<dbReference type="RefSeq" id="WP_349083758.1">
    <property type="nucleotide sequence ID" value="NZ_JBBNFW010000170.1"/>
</dbReference>
<dbReference type="EMBL" id="JBBNFW010000170">
    <property type="protein sequence ID" value="MEQ2413428.1"/>
    <property type="molecule type" value="Genomic_DNA"/>
</dbReference>
<keyword evidence="6" id="KW-0812">Transmembrane</keyword>
<dbReference type="PANTHER" id="PTHR10587">
    <property type="entry name" value="GLYCOSYL TRANSFERASE-RELATED"/>
    <property type="match status" value="1"/>
</dbReference>
<reference evidence="8 9" key="1">
    <citation type="submission" date="2024-04" db="EMBL/GenBank/DDBJ databases">
        <title>Human intestinal bacterial collection.</title>
        <authorList>
            <person name="Pauvert C."/>
            <person name="Hitch T.C.A."/>
            <person name="Clavel T."/>
        </authorList>
    </citation>
    <scope>NUCLEOTIDE SEQUENCE [LARGE SCALE GENOMIC DNA]</scope>
    <source>
        <strain evidence="8 9">CLA-AA-H161</strain>
    </source>
</reference>
<dbReference type="PROSITE" id="PS51170">
    <property type="entry name" value="CW"/>
    <property type="match status" value="1"/>
</dbReference>
<feature type="compositionally biased region" description="Acidic residues" evidence="5">
    <location>
        <begin position="400"/>
        <end position="409"/>
    </location>
</feature>
<keyword evidence="1" id="KW-0479">Metal-binding</keyword>
<dbReference type="SUPFAM" id="SSF69360">
    <property type="entry name" value="Cell wall binding repeat"/>
    <property type="match status" value="1"/>
</dbReference>
<feature type="repeat" description="Cell wall-binding" evidence="4">
    <location>
        <begin position="134"/>
        <end position="153"/>
    </location>
</feature>
<dbReference type="SUPFAM" id="SSF88713">
    <property type="entry name" value="Glycoside hydrolase/deacetylase"/>
    <property type="match status" value="1"/>
</dbReference>
<name>A0ABV1CNW8_9FIRM</name>
<evidence type="ECO:0000259" key="7">
    <source>
        <dbReference type="PROSITE" id="PS51677"/>
    </source>
</evidence>
<evidence type="ECO:0000256" key="1">
    <source>
        <dbReference type="ARBA" id="ARBA00022723"/>
    </source>
</evidence>
<dbReference type="PROSITE" id="PS51677">
    <property type="entry name" value="NODB"/>
    <property type="match status" value="1"/>
</dbReference>
<dbReference type="Pfam" id="PF01522">
    <property type="entry name" value="Polysacc_deac_1"/>
    <property type="match status" value="1"/>
</dbReference>
<dbReference type="Gene3D" id="2.10.270.10">
    <property type="entry name" value="Cholin Binding"/>
    <property type="match status" value="1"/>
</dbReference>
<keyword evidence="3" id="KW-0378">Hydrolase</keyword>
<evidence type="ECO:0000313" key="9">
    <source>
        <dbReference type="Proteomes" id="UP001470752"/>
    </source>
</evidence>
<proteinExistence type="predicted"/>
<dbReference type="Proteomes" id="UP001470752">
    <property type="component" value="Unassembled WGS sequence"/>
</dbReference>
<evidence type="ECO:0000256" key="4">
    <source>
        <dbReference type="PROSITE-ProRule" id="PRU00591"/>
    </source>
</evidence>
<evidence type="ECO:0000256" key="2">
    <source>
        <dbReference type="ARBA" id="ARBA00022737"/>
    </source>
</evidence>
<feature type="domain" description="NodB homology" evidence="7">
    <location>
        <begin position="160"/>
        <end position="337"/>
    </location>
</feature>
<dbReference type="Gene3D" id="3.20.20.370">
    <property type="entry name" value="Glycoside hydrolase/deacetylase"/>
    <property type="match status" value="1"/>
</dbReference>
<accession>A0ABV1CNW8</accession>
<keyword evidence="6" id="KW-1133">Transmembrane helix</keyword>
<dbReference type="PANTHER" id="PTHR10587:SF133">
    <property type="entry name" value="CHITIN DEACETYLASE 1-RELATED"/>
    <property type="match status" value="1"/>
</dbReference>
<dbReference type="InterPro" id="IPR011330">
    <property type="entry name" value="Glyco_hydro/deAcase_b/a-brl"/>
</dbReference>
<dbReference type="InterPro" id="IPR002509">
    <property type="entry name" value="NODB_dom"/>
</dbReference>
<keyword evidence="9" id="KW-1185">Reference proteome</keyword>
<protein>
    <submittedName>
        <fullName evidence="8">Polysaccharide deacetylase family protein</fullName>
    </submittedName>
</protein>
<dbReference type="CDD" id="cd10954">
    <property type="entry name" value="CE4_CtAXE_like"/>
    <property type="match status" value="1"/>
</dbReference>